<dbReference type="SMART" id="SM00448">
    <property type="entry name" value="REC"/>
    <property type="match status" value="1"/>
</dbReference>
<dbReference type="GO" id="GO:0000160">
    <property type="term" value="P:phosphorelay signal transduction system"/>
    <property type="evidence" value="ECO:0007669"/>
    <property type="project" value="InterPro"/>
</dbReference>
<evidence type="ECO:0000313" key="8">
    <source>
        <dbReference type="EMBL" id="MEX3170647.1"/>
    </source>
</evidence>
<dbReference type="Proteomes" id="UP001558101">
    <property type="component" value="Unassembled WGS sequence"/>
</dbReference>
<dbReference type="InterPro" id="IPR016032">
    <property type="entry name" value="Sig_transdc_resp-reg_C-effctor"/>
</dbReference>
<dbReference type="SMART" id="SM00421">
    <property type="entry name" value="HTH_LUXR"/>
    <property type="match status" value="1"/>
</dbReference>
<dbReference type="Pfam" id="PF00072">
    <property type="entry name" value="Response_reg"/>
    <property type="match status" value="1"/>
</dbReference>
<evidence type="ECO:0000259" key="6">
    <source>
        <dbReference type="PROSITE" id="PS50043"/>
    </source>
</evidence>
<dbReference type="InterPro" id="IPR053534">
    <property type="entry name" value="Tetrathionate_resp_reg"/>
</dbReference>
<evidence type="ECO:0000259" key="7">
    <source>
        <dbReference type="PROSITE" id="PS50110"/>
    </source>
</evidence>
<dbReference type="Gene3D" id="1.10.10.10">
    <property type="entry name" value="Winged helix-like DNA-binding domain superfamily/Winged helix DNA-binding domain"/>
    <property type="match status" value="1"/>
</dbReference>
<keyword evidence="1" id="KW-0805">Transcription regulation</keyword>
<sequence length="206" mass="23013">MALIHLVDDDLAVTDACRFLLEGLNYRVQIWHDSQKFVDQVSLYQCGVVMLDIRMPGMDGQQVHQQLRRQESTLAVVIVTGHGDIAMAVTEMKLGAVDFLQKPIAAAPLIEALDRGIAHSQNRLERHQLQQRFSALTPREREIARAVAAGMTNKLIADRHFIAVRTVEVHRARVMEKMQAASLAELVNSLNQLTLTEPSESGVSRL</sequence>
<dbReference type="GO" id="GO:0003677">
    <property type="term" value="F:DNA binding"/>
    <property type="evidence" value="ECO:0007669"/>
    <property type="project" value="UniProtKB-KW"/>
</dbReference>
<feature type="modified residue" description="4-aspartylphosphate" evidence="5">
    <location>
        <position position="52"/>
    </location>
</feature>
<protein>
    <submittedName>
        <fullName evidence="8">Tetrathionate respiration response regulator TtrR</fullName>
    </submittedName>
    <submittedName>
        <fullName evidence="9">Transcriptional regulatory protein fixJ</fullName>
    </submittedName>
</protein>
<dbReference type="InterPro" id="IPR036388">
    <property type="entry name" value="WH-like_DNA-bd_sf"/>
</dbReference>
<dbReference type="PRINTS" id="PR00038">
    <property type="entry name" value="HTHLUXR"/>
</dbReference>
<dbReference type="SUPFAM" id="SSF46894">
    <property type="entry name" value="C-terminal effector domain of the bipartite response regulators"/>
    <property type="match status" value="1"/>
</dbReference>
<dbReference type="SUPFAM" id="SSF52172">
    <property type="entry name" value="CheY-like"/>
    <property type="match status" value="1"/>
</dbReference>
<feature type="domain" description="HTH luxR-type" evidence="6">
    <location>
        <begin position="129"/>
        <end position="194"/>
    </location>
</feature>
<evidence type="ECO:0000313" key="11">
    <source>
        <dbReference type="Proteomes" id="UP001558101"/>
    </source>
</evidence>
<dbReference type="PANTHER" id="PTHR44688">
    <property type="entry name" value="DNA-BINDING TRANSCRIPTIONAL ACTIVATOR DEVR_DOSR"/>
    <property type="match status" value="1"/>
</dbReference>
<keyword evidence="3" id="KW-0010">Activator</keyword>
<reference evidence="8 11" key="2">
    <citation type="submission" date="2024-07" db="EMBL/GenBank/DDBJ databases">
        <title>Genomes of novel Serratia strains from suburban soil.</title>
        <authorList>
            <person name="Markert E.X."/>
            <person name="Severe K."/>
            <person name="Severe L."/>
            <person name="Twing K.I."/>
            <person name="Ward L.M."/>
        </authorList>
    </citation>
    <scope>NUCLEOTIDE SEQUENCE [LARGE SCALE GENOMIC DNA]</scope>
    <source>
        <strain evidence="8 11">3C-UT</strain>
    </source>
</reference>
<dbReference type="Pfam" id="PF00196">
    <property type="entry name" value="GerE"/>
    <property type="match status" value="1"/>
</dbReference>
<accession>A0A379YWX7</accession>
<name>A0A379YWX7_9GAMM</name>
<dbReference type="AlphaFoldDB" id="A0A379YWX7"/>
<dbReference type="InterPro" id="IPR001789">
    <property type="entry name" value="Sig_transdc_resp-reg_receiver"/>
</dbReference>
<keyword evidence="2" id="KW-0238">DNA-binding</keyword>
<dbReference type="NCBIfam" id="NF040749">
    <property type="entry name" value="tetrathio_RR"/>
    <property type="match status" value="1"/>
</dbReference>
<reference evidence="9 10" key="1">
    <citation type="submission" date="2018-06" db="EMBL/GenBank/DDBJ databases">
        <authorList>
            <consortium name="Pathogen Informatics"/>
            <person name="Doyle S."/>
        </authorList>
    </citation>
    <scope>NUCLEOTIDE SEQUENCE [LARGE SCALE GENOMIC DNA]</scope>
    <source>
        <strain evidence="9 10">NCTC11544</strain>
    </source>
</reference>
<dbReference type="PROSITE" id="PS50043">
    <property type="entry name" value="HTH_LUXR_2"/>
    <property type="match status" value="1"/>
</dbReference>
<dbReference type="EMBL" id="JBFQXQ010000001">
    <property type="protein sequence ID" value="MEX3170647.1"/>
    <property type="molecule type" value="Genomic_DNA"/>
</dbReference>
<dbReference type="Proteomes" id="UP000255529">
    <property type="component" value="Unassembled WGS sequence"/>
</dbReference>
<dbReference type="Gene3D" id="3.40.50.2300">
    <property type="match status" value="1"/>
</dbReference>
<evidence type="ECO:0000313" key="10">
    <source>
        <dbReference type="Proteomes" id="UP000255529"/>
    </source>
</evidence>
<organism evidence="9 10">
    <name type="scientific">Serratia quinivorans</name>
    <dbReference type="NCBI Taxonomy" id="137545"/>
    <lineage>
        <taxon>Bacteria</taxon>
        <taxon>Pseudomonadati</taxon>
        <taxon>Pseudomonadota</taxon>
        <taxon>Gammaproteobacteria</taxon>
        <taxon>Enterobacterales</taxon>
        <taxon>Yersiniaceae</taxon>
        <taxon>Serratia</taxon>
    </lineage>
</organism>
<dbReference type="PANTHER" id="PTHR44688:SF16">
    <property type="entry name" value="DNA-BINDING TRANSCRIPTIONAL ACTIVATOR DEVR_DOSR"/>
    <property type="match status" value="1"/>
</dbReference>
<evidence type="ECO:0000256" key="4">
    <source>
        <dbReference type="ARBA" id="ARBA00023163"/>
    </source>
</evidence>
<keyword evidence="5" id="KW-0597">Phosphoprotein</keyword>
<dbReference type="InterPro" id="IPR011006">
    <property type="entry name" value="CheY-like_superfamily"/>
</dbReference>
<dbReference type="PROSITE" id="PS50110">
    <property type="entry name" value="RESPONSE_REGULATORY"/>
    <property type="match status" value="1"/>
</dbReference>
<feature type="domain" description="Response regulatory" evidence="7">
    <location>
        <begin position="3"/>
        <end position="117"/>
    </location>
</feature>
<evidence type="ECO:0000313" key="9">
    <source>
        <dbReference type="EMBL" id="SUI51361.1"/>
    </source>
</evidence>
<dbReference type="InterPro" id="IPR000792">
    <property type="entry name" value="Tscrpt_reg_LuxR_C"/>
</dbReference>
<evidence type="ECO:0000256" key="1">
    <source>
        <dbReference type="ARBA" id="ARBA00023015"/>
    </source>
</evidence>
<keyword evidence="11" id="KW-1185">Reference proteome</keyword>
<dbReference type="GO" id="GO:0006355">
    <property type="term" value="P:regulation of DNA-templated transcription"/>
    <property type="evidence" value="ECO:0007669"/>
    <property type="project" value="InterPro"/>
</dbReference>
<evidence type="ECO:0000256" key="3">
    <source>
        <dbReference type="ARBA" id="ARBA00023159"/>
    </source>
</evidence>
<dbReference type="CDD" id="cd06170">
    <property type="entry name" value="LuxR_C_like"/>
    <property type="match status" value="1"/>
</dbReference>
<dbReference type="EMBL" id="UGYN01000002">
    <property type="protein sequence ID" value="SUI51361.1"/>
    <property type="molecule type" value="Genomic_DNA"/>
</dbReference>
<dbReference type="RefSeq" id="WP_017891821.1">
    <property type="nucleotide sequence ID" value="NZ_CAMKUF010000002.1"/>
</dbReference>
<gene>
    <name evidence="9" type="primary">fixJ</name>
    <name evidence="8" type="synonym">ttrR</name>
    <name evidence="8" type="ORF">AB4M04_00930</name>
    <name evidence="9" type="ORF">NCTC11544_01244</name>
</gene>
<evidence type="ECO:0000256" key="2">
    <source>
        <dbReference type="ARBA" id="ARBA00023125"/>
    </source>
</evidence>
<keyword evidence="4" id="KW-0804">Transcription</keyword>
<evidence type="ECO:0000256" key="5">
    <source>
        <dbReference type="PROSITE-ProRule" id="PRU00169"/>
    </source>
</evidence>
<proteinExistence type="predicted"/>